<feature type="transmembrane region" description="Helical" evidence="7">
    <location>
        <begin position="111"/>
        <end position="135"/>
    </location>
</feature>
<dbReference type="GO" id="GO:0019646">
    <property type="term" value="P:aerobic electron transport chain"/>
    <property type="evidence" value="ECO:0007669"/>
    <property type="project" value="InterPro"/>
</dbReference>
<protein>
    <submittedName>
        <fullName evidence="9">Cytochrome c oxidase subunit 3</fullName>
    </submittedName>
</protein>
<proteinExistence type="inferred from homology"/>
<dbReference type="InterPro" id="IPR000298">
    <property type="entry name" value="Cyt_c_oxidase-like_su3"/>
</dbReference>
<dbReference type="GO" id="GO:0004129">
    <property type="term" value="F:cytochrome-c oxidase activity"/>
    <property type="evidence" value="ECO:0007669"/>
    <property type="project" value="InterPro"/>
</dbReference>
<dbReference type="InterPro" id="IPR024791">
    <property type="entry name" value="Cyt_c/ubiquinol_Oxase_su3"/>
</dbReference>
<organism evidence="9 10">
    <name type="scientific">Ottowia beijingensis</name>
    <dbReference type="NCBI Taxonomy" id="1207057"/>
    <lineage>
        <taxon>Bacteria</taxon>
        <taxon>Pseudomonadati</taxon>
        <taxon>Pseudomonadota</taxon>
        <taxon>Betaproteobacteria</taxon>
        <taxon>Burkholderiales</taxon>
        <taxon>Comamonadaceae</taxon>
        <taxon>Ottowia</taxon>
    </lineage>
</organism>
<feature type="domain" description="Heme-copper oxidase subunit III family profile" evidence="8">
    <location>
        <begin position="1"/>
        <end position="175"/>
    </location>
</feature>
<evidence type="ECO:0000256" key="7">
    <source>
        <dbReference type="SAM" id="Phobius"/>
    </source>
</evidence>
<keyword evidence="10" id="KW-1185">Reference proteome</keyword>
<dbReference type="Pfam" id="PF00510">
    <property type="entry name" value="COX3"/>
    <property type="match status" value="1"/>
</dbReference>
<gene>
    <name evidence="9" type="ORF">H0I39_10925</name>
</gene>
<dbReference type="PROSITE" id="PS50253">
    <property type="entry name" value="COX3"/>
    <property type="match status" value="1"/>
</dbReference>
<sequence length="175" mass="20113">MWVGITCEFVEFAVFFVVYFVARWSYPDVFRAGAPRLWTLGGLLITMVMLTSGYALVRTVLAVRRDDQRGARLWMTSAFVVALGYPLVKWLEIQHNLAAGVVAGNNAFFTVYYYLTINHFMHSAWGILGMLWVLVRVWQGAYRPGNPKGVESMAIYWHATDMVWLMLFSLFYAFV</sequence>
<evidence type="ECO:0000313" key="10">
    <source>
        <dbReference type="Proteomes" id="UP000589716"/>
    </source>
</evidence>
<evidence type="ECO:0000256" key="4">
    <source>
        <dbReference type="ARBA" id="ARBA00022989"/>
    </source>
</evidence>
<comment type="subcellular location">
    <subcellularLocation>
        <location evidence="6">Cell membrane</location>
        <topology evidence="6">Multi-pass membrane protein</topology>
    </subcellularLocation>
    <subcellularLocation>
        <location evidence="1">Membrane</location>
        <topology evidence="1">Multi-pass membrane protein</topology>
    </subcellularLocation>
</comment>
<evidence type="ECO:0000256" key="6">
    <source>
        <dbReference type="RuleBase" id="RU003376"/>
    </source>
</evidence>
<feature type="transmembrane region" description="Helical" evidence="7">
    <location>
        <begin position="9"/>
        <end position="26"/>
    </location>
</feature>
<name>A0A853IVG0_9BURK</name>
<accession>A0A853IVG0</accession>
<dbReference type="InterPro" id="IPR035973">
    <property type="entry name" value="Cyt_c_oxidase_su3-like_sf"/>
</dbReference>
<dbReference type="SUPFAM" id="SSF81452">
    <property type="entry name" value="Cytochrome c oxidase subunit III-like"/>
    <property type="match status" value="1"/>
</dbReference>
<feature type="transmembrane region" description="Helical" evidence="7">
    <location>
        <begin position="155"/>
        <end position="174"/>
    </location>
</feature>
<evidence type="ECO:0000256" key="5">
    <source>
        <dbReference type="ARBA" id="ARBA00023136"/>
    </source>
</evidence>
<evidence type="ECO:0000256" key="2">
    <source>
        <dbReference type="ARBA" id="ARBA00010581"/>
    </source>
</evidence>
<dbReference type="InterPro" id="IPR013833">
    <property type="entry name" value="Cyt_c_oxidase_su3_a-hlx"/>
</dbReference>
<feature type="transmembrane region" description="Helical" evidence="7">
    <location>
        <begin position="73"/>
        <end position="91"/>
    </location>
</feature>
<evidence type="ECO:0000256" key="1">
    <source>
        <dbReference type="ARBA" id="ARBA00004141"/>
    </source>
</evidence>
<dbReference type="Gene3D" id="1.20.120.80">
    <property type="entry name" value="Cytochrome c oxidase, subunit III, four-helix bundle"/>
    <property type="match status" value="1"/>
</dbReference>
<keyword evidence="3 6" id="KW-0812">Transmembrane</keyword>
<evidence type="ECO:0000256" key="3">
    <source>
        <dbReference type="ARBA" id="ARBA00022692"/>
    </source>
</evidence>
<keyword evidence="4 7" id="KW-1133">Transmembrane helix</keyword>
<keyword evidence="5 7" id="KW-0472">Membrane</keyword>
<reference evidence="9 10" key="1">
    <citation type="submission" date="2020-07" db="EMBL/GenBank/DDBJ databases">
        <authorList>
            <person name="Maaloum M."/>
        </authorList>
    </citation>
    <scope>NUCLEOTIDE SEQUENCE [LARGE SCALE GENOMIC DNA]</scope>
    <source>
        <strain evidence="9 10">GCS-AN-3</strain>
    </source>
</reference>
<evidence type="ECO:0000313" key="9">
    <source>
        <dbReference type="EMBL" id="NZA02134.1"/>
    </source>
</evidence>
<dbReference type="Proteomes" id="UP000589716">
    <property type="component" value="Unassembled WGS sequence"/>
</dbReference>
<dbReference type="PANTHER" id="PTHR11403:SF6">
    <property type="entry name" value="NITRIC OXIDE REDUCTASE SUBUNIT E"/>
    <property type="match status" value="1"/>
</dbReference>
<comment type="caution">
    <text evidence="9">The sequence shown here is derived from an EMBL/GenBank/DDBJ whole genome shotgun (WGS) entry which is preliminary data.</text>
</comment>
<evidence type="ECO:0000259" key="8">
    <source>
        <dbReference type="PROSITE" id="PS50253"/>
    </source>
</evidence>
<feature type="transmembrane region" description="Helical" evidence="7">
    <location>
        <begin position="38"/>
        <end position="61"/>
    </location>
</feature>
<comment type="similarity">
    <text evidence="2 6">Belongs to the cytochrome c oxidase subunit 3 family.</text>
</comment>
<dbReference type="PANTHER" id="PTHR11403">
    <property type="entry name" value="CYTOCHROME C OXIDASE SUBUNIT III"/>
    <property type="match status" value="1"/>
</dbReference>
<dbReference type="AlphaFoldDB" id="A0A853IVG0"/>
<dbReference type="GO" id="GO:0005886">
    <property type="term" value="C:plasma membrane"/>
    <property type="evidence" value="ECO:0007669"/>
    <property type="project" value="UniProtKB-SubCell"/>
</dbReference>
<dbReference type="EMBL" id="JACCKX010000001">
    <property type="protein sequence ID" value="NZA02134.1"/>
    <property type="molecule type" value="Genomic_DNA"/>
</dbReference>